<sequence>MSNAGAGNVQGQPQQQAQPAVNPARASNKAPRFEGTFELYRAELELYLAERDSWAVVSGGETRHATDVGLQRQYDGRDRIARAAILRGLRGCKNDDAAKVCGMATAAEMWNTLVADNTQRDFSYAVLLRRQLHQTSHNEGQLLAEYITTMTQLRQKLRNMGPDHAITDNDMAQLLLMGVAVTHPELLDQFDLPTRQGNPPTLLQVTNALRSKDERTPMAEQVGGTRNGNGNNCY</sequence>
<name>G5AC80_PHYSP</name>
<proteinExistence type="predicted"/>
<feature type="region of interest" description="Disordered" evidence="1">
    <location>
        <begin position="1"/>
        <end position="28"/>
    </location>
</feature>
<dbReference type="RefSeq" id="XP_009537718.1">
    <property type="nucleotide sequence ID" value="XM_009539423.1"/>
</dbReference>
<feature type="compositionally biased region" description="Low complexity" evidence="1">
    <location>
        <begin position="1"/>
        <end position="24"/>
    </location>
</feature>
<dbReference type="STRING" id="1094619.G5AC80"/>
<reference evidence="2 3" key="1">
    <citation type="journal article" date="2006" name="Science">
        <title>Phytophthora genome sequences uncover evolutionary origins and mechanisms of pathogenesis.</title>
        <authorList>
            <person name="Tyler B.M."/>
            <person name="Tripathy S."/>
            <person name="Zhang X."/>
            <person name="Dehal P."/>
            <person name="Jiang R.H."/>
            <person name="Aerts A."/>
            <person name="Arredondo F.D."/>
            <person name="Baxter L."/>
            <person name="Bensasson D."/>
            <person name="Beynon J.L."/>
            <person name="Chapman J."/>
            <person name="Damasceno C.M."/>
            <person name="Dorrance A.E."/>
            <person name="Dou D."/>
            <person name="Dickerman A.W."/>
            <person name="Dubchak I.L."/>
            <person name="Garbelotto M."/>
            <person name="Gijzen M."/>
            <person name="Gordon S.G."/>
            <person name="Govers F."/>
            <person name="Grunwald N.J."/>
            <person name="Huang W."/>
            <person name="Ivors K.L."/>
            <person name="Jones R.W."/>
            <person name="Kamoun S."/>
            <person name="Krampis K."/>
            <person name="Lamour K.H."/>
            <person name="Lee M.K."/>
            <person name="McDonald W.H."/>
            <person name="Medina M."/>
            <person name="Meijer H.J."/>
            <person name="Nordberg E.K."/>
            <person name="Maclean D.J."/>
            <person name="Ospina-Giraldo M.D."/>
            <person name="Morris P.F."/>
            <person name="Phuntumart V."/>
            <person name="Putnam N.H."/>
            <person name="Rash S."/>
            <person name="Rose J.K."/>
            <person name="Sakihama Y."/>
            <person name="Salamov A.A."/>
            <person name="Savidor A."/>
            <person name="Scheuring C.F."/>
            <person name="Smith B.M."/>
            <person name="Sobral B.W."/>
            <person name="Terry A."/>
            <person name="Torto-Alalibo T.A."/>
            <person name="Win J."/>
            <person name="Xu Z."/>
            <person name="Zhang H."/>
            <person name="Grigoriev I.V."/>
            <person name="Rokhsar D.S."/>
            <person name="Boore J.L."/>
        </authorList>
    </citation>
    <scope>NUCLEOTIDE SEQUENCE [LARGE SCALE GENOMIC DNA]</scope>
    <source>
        <strain evidence="2 3">P6497</strain>
    </source>
</reference>
<evidence type="ECO:0000256" key="1">
    <source>
        <dbReference type="SAM" id="MobiDB-lite"/>
    </source>
</evidence>
<dbReference type="EMBL" id="JH159163">
    <property type="protein sequence ID" value="EGZ06954.1"/>
    <property type="molecule type" value="Genomic_DNA"/>
</dbReference>
<dbReference type="AlphaFoldDB" id="G5AC80"/>
<protein>
    <submittedName>
        <fullName evidence="2">Uncharacterized protein</fullName>
    </submittedName>
</protein>
<gene>
    <name evidence="2" type="ORF">PHYSODRAFT_530514</name>
</gene>
<accession>G5AC80</accession>
<dbReference type="OMA" id="ERDAWNI"/>
<dbReference type="Pfam" id="PF14223">
    <property type="entry name" value="Retrotran_gag_2"/>
    <property type="match status" value="1"/>
</dbReference>
<evidence type="ECO:0000313" key="2">
    <source>
        <dbReference type="EMBL" id="EGZ06954.1"/>
    </source>
</evidence>
<evidence type="ECO:0000313" key="3">
    <source>
        <dbReference type="Proteomes" id="UP000002640"/>
    </source>
</evidence>
<dbReference type="Proteomes" id="UP000002640">
    <property type="component" value="Unassembled WGS sequence"/>
</dbReference>
<dbReference type="InParanoid" id="G5AC80"/>
<dbReference type="KEGG" id="psoj:PHYSODRAFT_530514"/>
<keyword evidence="3" id="KW-1185">Reference proteome</keyword>
<dbReference type="GeneID" id="20661491"/>
<organism evidence="2 3">
    <name type="scientific">Phytophthora sojae (strain P6497)</name>
    <name type="common">Soybean stem and root rot agent</name>
    <name type="synonym">Phytophthora megasperma f. sp. glycines</name>
    <dbReference type="NCBI Taxonomy" id="1094619"/>
    <lineage>
        <taxon>Eukaryota</taxon>
        <taxon>Sar</taxon>
        <taxon>Stramenopiles</taxon>
        <taxon>Oomycota</taxon>
        <taxon>Peronosporomycetes</taxon>
        <taxon>Peronosporales</taxon>
        <taxon>Peronosporaceae</taxon>
        <taxon>Phytophthora</taxon>
    </lineage>
</organism>